<organism evidence="8 9">
    <name type="scientific">Liquidambar formosana</name>
    <name type="common">Formosan gum</name>
    <dbReference type="NCBI Taxonomy" id="63359"/>
    <lineage>
        <taxon>Eukaryota</taxon>
        <taxon>Viridiplantae</taxon>
        <taxon>Streptophyta</taxon>
        <taxon>Embryophyta</taxon>
        <taxon>Tracheophyta</taxon>
        <taxon>Spermatophyta</taxon>
        <taxon>Magnoliopsida</taxon>
        <taxon>eudicotyledons</taxon>
        <taxon>Gunneridae</taxon>
        <taxon>Pentapetalae</taxon>
        <taxon>Saxifragales</taxon>
        <taxon>Altingiaceae</taxon>
        <taxon>Liquidambar</taxon>
    </lineage>
</organism>
<dbReference type="SMART" id="SM00774">
    <property type="entry name" value="WRKY"/>
    <property type="match status" value="1"/>
</dbReference>
<dbReference type="GO" id="GO:0005634">
    <property type="term" value="C:nucleus"/>
    <property type="evidence" value="ECO:0007669"/>
    <property type="project" value="UniProtKB-SubCell"/>
</dbReference>
<keyword evidence="2" id="KW-0805">Transcription regulation</keyword>
<dbReference type="InterPro" id="IPR003657">
    <property type="entry name" value="WRKY_dom"/>
</dbReference>
<dbReference type="GO" id="GO:0043565">
    <property type="term" value="F:sequence-specific DNA binding"/>
    <property type="evidence" value="ECO:0007669"/>
    <property type="project" value="InterPro"/>
</dbReference>
<keyword evidence="9" id="KW-1185">Reference proteome</keyword>
<accession>A0AAP0S4A5</accession>
<evidence type="ECO:0000313" key="9">
    <source>
        <dbReference type="Proteomes" id="UP001415857"/>
    </source>
</evidence>
<keyword evidence="5" id="KW-0539">Nucleus</keyword>
<dbReference type="SUPFAM" id="SSF118290">
    <property type="entry name" value="WRKY DNA-binding domain"/>
    <property type="match status" value="1"/>
</dbReference>
<protein>
    <recommendedName>
        <fullName evidence="7">WRKY domain-containing protein</fullName>
    </recommendedName>
</protein>
<evidence type="ECO:0000313" key="8">
    <source>
        <dbReference type="EMBL" id="KAK9290778.1"/>
    </source>
</evidence>
<dbReference type="PANTHER" id="PTHR31282">
    <property type="entry name" value="WRKY TRANSCRIPTION FACTOR 21-RELATED"/>
    <property type="match status" value="1"/>
</dbReference>
<dbReference type="PROSITE" id="PS50811">
    <property type="entry name" value="WRKY"/>
    <property type="match status" value="1"/>
</dbReference>
<dbReference type="GO" id="GO:0003700">
    <property type="term" value="F:DNA-binding transcription factor activity"/>
    <property type="evidence" value="ECO:0007669"/>
    <property type="project" value="InterPro"/>
</dbReference>
<dbReference type="EMBL" id="JBBPBK010000002">
    <property type="protein sequence ID" value="KAK9290778.1"/>
    <property type="molecule type" value="Genomic_DNA"/>
</dbReference>
<dbReference type="InterPro" id="IPR044810">
    <property type="entry name" value="WRKY_plant"/>
</dbReference>
<keyword evidence="3" id="KW-0238">DNA-binding</keyword>
<reference evidence="8 9" key="1">
    <citation type="journal article" date="2024" name="Plant J.">
        <title>Genome sequences and population genomics reveal climatic adaptation and genomic divergence between two closely related sweetgum species.</title>
        <authorList>
            <person name="Xu W.Q."/>
            <person name="Ren C.Q."/>
            <person name="Zhang X.Y."/>
            <person name="Comes H.P."/>
            <person name="Liu X.H."/>
            <person name="Li Y.G."/>
            <person name="Kettle C.J."/>
            <person name="Jalonen R."/>
            <person name="Gaisberger H."/>
            <person name="Ma Y.Z."/>
            <person name="Qiu Y.X."/>
        </authorList>
    </citation>
    <scope>NUCLEOTIDE SEQUENCE [LARGE SCALE GENOMIC DNA]</scope>
    <source>
        <strain evidence="8">Hangzhou</strain>
    </source>
</reference>
<evidence type="ECO:0000256" key="6">
    <source>
        <dbReference type="SAM" id="MobiDB-lite"/>
    </source>
</evidence>
<proteinExistence type="predicted"/>
<evidence type="ECO:0000256" key="2">
    <source>
        <dbReference type="ARBA" id="ARBA00023015"/>
    </source>
</evidence>
<name>A0AAP0S4A5_LIQFO</name>
<dbReference type="InterPro" id="IPR036576">
    <property type="entry name" value="WRKY_dom_sf"/>
</dbReference>
<evidence type="ECO:0000256" key="4">
    <source>
        <dbReference type="ARBA" id="ARBA00023163"/>
    </source>
</evidence>
<comment type="subcellular location">
    <subcellularLocation>
        <location evidence="1">Nucleus</location>
    </subcellularLocation>
</comment>
<dbReference type="Proteomes" id="UP001415857">
    <property type="component" value="Unassembled WGS sequence"/>
</dbReference>
<evidence type="ECO:0000256" key="1">
    <source>
        <dbReference type="ARBA" id="ARBA00004123"/>
    </source>
</evidence>
<evidence type="ECO:0000256" key="3">
    <source>
        <dbReference type="ARBA" id="ARBA00023125"/>
    </source>
</evidence>
<gene>
    <name evidence="8" type="ORF">L1049_008956</name>
</gene>
<evidence type="ECO:0000259" key="7">
    <source>
        <dbReference type="PROSITE" id="PS50811"/>
    </source>
</evidence>
<dbReference type="Pfam" id="PF03106">
    <property type="entry name" value="WRKY"/>
    <property type="match status" value="1"/>
</dbReference>
<feature type="domain" description="WRKY" evidence="7">
    <location>
        <begin position="119"/>
        <end position="182"/>
    </location>
</feature>
<evidence type="ECO:0000256" key="5">
    <source>
        <dbReference type="ARBA" id="ARBA00023242"/>
    </source>
</evidence>
<dbReference type="AlphaFoldDB" id="A0AAP0S4A5"/>
<dbReference type="Gene3D" id="2.20.25.80">
    <property type="entry name" value="WRKY domain"/>
    <property type="match status" value="1"/>
</dbReference>
<keyword evidence="4" id="KW-0804">Transcription</keyword>
<comment type="caution">
    <text evidence="8">The sequence shown here is derived from an EMBL/GenBank/DDBJ whole genome shotgun (WGS) entry which is preliminary data.</text>
</comment>
<feature type="region of interest" description="Disordered" evidence="6">
    <location>
        <begin position="71"/>
        <end position="106"/>
    </location>
</feature>
<sequence>MDSSWPENLPIDRKKVTQKIVQGQEFAKQLQILLSKPQIQDGLASFEDLVAKILRSFTETLSILNCGDSDEVSQIPAKRSPCWDGQKSEDSGESSKSSTLKDRRGCYKRRKTSQSWTRVTPNLIDDGHAWRKYGQKVILNAKHPRNYFRCTHKHDQGCLATKQVQKTEEDPPMYRITYNGYHTCQNLLKAPQIILDSTHRDSSVLLSFDANIPEKQDYTFFTSSFPLIKQEYKEDIPSDDMTHHQNQSSSSDYLLSPDLTTFDSSGPMTGLSSTLGSDHGDVISGMNSCTASTHSLDMDIMVGSVEFDDVLEFEF</sequence>